<name>A0A0C3RTR7_PHLG1</name>
<organism evidence="6 7">
    <name type="scientific">Phlebiopsis gigantea (strain 11061_1 CR5-6)</name>
    <name type="common">White-rot fungus</name>
    <name type="synonym">Peniophora gigantea</name>
    <dbReference type="NCBI Taxonomy" id="745531"/>
    <lineage>
        <taxon>Eukaryota</taxon>
        <taxon>Fungi</taxon>
        <taxon>Dikarya</taxon>
        <taxon>Basidiomycota</taxon>
        <taxon>Agaricomycotina</taxon>
        <taxon>Agaricomycetes</taxon>
        <taxon>Polyporales</taxon>
        <taxon>Phanerochaetaceae</taxon>
        <taxon>Phlebiopsis</taxon>
    </lineage>
</organism>
<protein>
    <recommendedName>
        <fullName evidence="5">MYND-type domain-containing protein</fullName>
    </recommendedName>
</protein>
<keyword evidence="1" id="KW-0479">Metal-binding</keyword>
<evidence type="ECO:0000259" key="5">
    <source>
        <dbReference type="PROSITE" id="PS50865"/>
    </source>
</evidence>
<evidence type="ECO:0000256" key="3">
    <source>
        <dbReference type="ARBA" id="ARBA00022833"/>
    </source>
</evidence>
<evidence type="ECO:0000256" key="1">
    <source>
        <dbReference type="ARBA" id="ARBA00022723"/>
    </source>
</evidence>
<dbReference type="Pfam" id="PF01753">
    <property type="entry name" value="zf-MYND"/>
    <property type="match status" value="1"/>
</dbReference>
<sequence length="602" mass="67822">MLGVATARTLGQLRYVLDRVPCANVDPHNNKECLRDGILVCSSCRLVLYCSKECQKAHWRIHASDCKDRIRSDKWTPAWVSERRLPSFMTGRDLRGEPLSQGMCLWGNMPAIDILNIPHNDATLHKPFNIAFVASGDLRNLVRTVNGLPHDYAGKLTVLLNDRDPFVIMRNIFLLMILGTIADRRKAVDAALHFWYSAFVPNEYHAELLLIVTSVMAVTAPGSLKVTLGDKAGLEADIDKDMRMLCEAISMSSQFYTTSDAANELARIRFDQSRIDLRHRQMVPMEPSHRLAFLEYLRFGLLLPFGAHNAYFNSPNRLLFSPEGRWVQTDHANPLDSWDIEDVIPSGKAHGAKAEDVFGCLYYHVLDQLYSFVDRLSCLKISIKIVNDDTLDLAKGIKKNQLAPIGIDSQSRFDRIEVSNIMDLEYVGIRKTLDAWGSLLKETKDATLVGYFMNWTQHQRDGVPRTAGALPKSVMKRLTNEGRVSSIVPLQVSSMTRLLAKWMGQMTSVIDDLCSGYDNSRQFDTFLTKNGLGPALKSNKLKRKPQHSIVPHVRLVRCTNTFLQRLCVPLDAPPSAIPEFGKDSEGWYLQVSLPSMAFSRVV</sequence>
<dbReference type="AlphaFoldDB" id="A0A0C3RTR7"/>
<evidence type="ECO:0000256" key="2">
    <source>
        <dbReference type="ARBA" id="ARBA00022771"/>
    </source>
</evidence>
<accession>A0A0C3RTR7</accession>
<reference evidence="6 7" key="1">
    <citation type="journal article" date="2014" name="PLoS Genet.">
        <title>Analysis of the Phlebiopsis gigantea genome, transcriptome and secretome provides insight into its pioneer colonization strategies of wood.</title>
        <authorList>
            <person name="Hori C."/>
            <person name="Ishida T."/>
            <person name="Igarashi K."/>
            <person name="Samejima M."/>
            <person name="Suzuki H."/>
            <person name="Master E."/>
            <person name="Ferreira P."/>
            <person name="Ruiz-Duenas F.J."/>
            <person name="Held B."/>
            <person name="Canessa P."/>
            <person name="Larrondo L.F."/>
            <person name="Schmoll M."/>
            <person name="Druzhinina I.S."/>
            <person name="Kubicek C.P."/>
            <person name="Gaskell J.A."/>
            <person name="Kersten P."/>
            <person name="St John F."/>
            <person name="Glasner J."/>
            <person name="Sabat G."/>
            <person name="Splinter BonDurant S."/>
            <person name="Syed K."/>
            <person name="Yadav J."/>
            <person name="Mgbeahuruike A.C."/>
            <person name="Kovalchuk A."/>
            <person name="Asiegbu F.O."/>
            <person name="Lackner G."/>
            <person name="Hoffmeister D."/>
            <person name="Rencoret J."/>
            <person name="Gutierrez A."/>
            <person name="Sun H."/>
            <person name="Lindquist E."/>
            <person name="Barry K."/>
            <person name="Riley R."/>
            <person name="Grigoriev I.V."/>
            <person name="Henrissat B."/>
            <person name="Kues U."/>
            <person name="Berka R.M."/>
            <person name="Martinez A.T."/>
            <person name="Covert S.F."/>
            <person name="Blanchette R.A."/>
            <person name="Cullen D."/>
        </authorList>
    </citation>
    <scope>NUCLEOTIDE SEQUENCE [LARGE SCALE GENOMIC DNA]</scope>
    <source>
        <strain evidence="6 7">11061_1 CR5-6</strain>
    </source>
</reference>
<dbReference type="GO" id="GO:0008270">
    <property type="term" value="F:zinc ion binding"/>
    <property type="evidence" value="ECO:0007669"/>
    <property type="project" value="UniProtKB-KW"/>
</dbReference>
<dbReference type="SUPFAM" id="SSF144232">
    <property type="entry name" value="HIT/MYND zinc finger-like"/>
    <property type="match status" value="1"/>
</dbReference>
<proteinExistence type="predicted"/>
<evidence type="ECO:0000256" key="4">
    <source>
        <dbReference type="PROSITE-ProRule" id="PRU00134"/>
    </source>
</evidence>
<keyword evidence="7" id="KW-1185">Reference proteome</keyword>
<dbReference type="EMBL" id="KN840583">
    <property type="protein sequence ID" value="KIP04181.1"/>
    <property type="molecule type" value="Genomic_DNA"/>
</dbReference>
<keyword evidence="2 4" id="KW-0863">Zinc-finger</keyword>
<gene>
    <name evidence="6" type="ORF">PHLGIDRAFT_76335</name>
</gene>
<dbReference type="HOGENOM" id="CLU_018400_1_0_1"/>
<dbReference type="PROSITE" id="PS50865">
    <property type="entry name" value="ZF_MYND_2"/>
    <property type="match status" value="1"/>
</dbReference>
<dbReference type="Proteomes" id="UP000053257">
    <property type="component" value="Unassembled WGS sequence"/>
</dbReference>
<evidence type="ECO:0000313" key="6">
    <source>
        <dbReference type="EMBL" id="KIP04181.1"/>
    </source>
</evidence>
<dbReference type="OrthoDB" id="2791063at2759"/>
<dbReference type="InterPro" id="IPR002893">
    <property type="entry name" value="Znf_MYND"/>
</dbReference>
<dbReference type="InterPro" id="IPR027974">
    <property type="entry name" value="DUF4470"/>
</dbReference>
<dbReference type="STRING" id="745531.A0A0C3RTR7"/>
<dbReference type="Pfam" id="PF14737">
    <property type="entry name" value="DUF4470"/>
    <property type="match status" value="1"/>
</dbReference>
<feature type="domain" description="MYND-type" evidence="5">
    <location>
        <begin position="30"/>
        <end position="66"/>
    </location>
</feature>
<keyword evidence="3" id="KW-0862">Zinc</keyword>
<dbReference type="Gene3D" id="6.10.140.2220">
    <property type="match status" value="1"/>
</dbReference>
<evidence type="ECO:0000313" key="7">
    <source>
        <dbReference type="Proteomes" id="UP000053257"/>
    </source>
</evidence>